<dbReference type="Proteomes" id="UP000249115">
    <property type="component" value="Unassembled WGS sequence"/>
</dbReference>
<keyword evidence="4" id="KW-1185">Reference proteome</keyword>
<organism evidence="1 3">
    <name type="scientific">Algoriphagus ratkowskyi</name>
    <dbReference type="NCBI Taxonomy" id="57028"/>
    <lineage>
        <taxon>Bacteria</taxon>
        <taxon>Pseudomonadati</taxon>
        <taxon>Bacteroidota</taxon>
        <taxon>Cytophagia</taxon>
        <taxon>Cytophagales</taxon>
        <taxon>Cyclobacteriaceae</taxon>
        <taxon>Algoriphagus</taxon>
    </lineage>
</organism>
<protein>
    <submittedName>
        <fullName evidence="1">Uncharacterized protein</fullName>
    </submittedName>
</protein>
<reference evidence="1 3" key="1">
    <citation type="submission" date="2018-06" db="EMBL/GenBank/DDBJ databases">
        <title>Genomic Encyclopedia of Archaeal and Bacterial Type Strains, Phase II (KMG-II): from individual species to whole genera.</title>
        <authorList>
            <person name="Goeker M."/>
        </authorList>
    </citation>
    <scope>NUCLEOTIDE SEQUENCE [LARGE SCALE GENOMIC DNA]</scope>
    <source>
        <strain evidence="1 3">DSM 22686</strain>
    </source>
</reference>
<evidence type="ECO:0000313" key="1">
    <source>
        <dbReference type="EMBL" id="PZX53526.1"/>
    </source>
</evidence>
<evidence type="ECO:0000313" key="3">
    <source>
        <dbReference type="Proteomes" id="UP000249115"/>
    </source>
</evidence>
<dbReference type="RefSeq" id="WP_086502522.1">
    <property type="nucleotide sequence ID" value="NZ_MSSV01000016.1"/>
</dbReference>
<dbReference type="Proteomes" id="UP000321927">
    <property type="component" value="Unassembled WGS sequence"/>
</dbReference>
<dbReference type="AlphaFoldDB" id="A0A2W7R2U1"/>
<dbReference type="EMBL" id="VORV01000011">
    <property type="protein sequence ID" value="TXD76448.1"/>
    <property type="molecule type" value="Genomic_DNA"/>
</dbReference>
<name>A0A2W7R2U1_9BACT</name>
<dbReference type="EMBL" id="QKZU01000012">
    <property type="protein sequence ID" value="PZX53526.1"/>
    <property type="molecule type" value="Genomic_DNA"/>
</dbReference>
<accession>A0A2W7R2U1</accession>
<evidence type="ECO:0000313" key="2">
    <source>
        <dbReference type="EMBL" id="TXD76448.1"/>
    </source>
</evidence>
<reference evidence="2 4" key="2">
    <citation type="submission" date="2019-08" db="EMBL/GenBank/DDBJ databases">
        <title>Genome of Algoriphagus ratkowskyi IC026.</title>
        <authorList>
            <person name="Bowman J.P."/>
        </authorList>
    </citation>
    <scope>NUCLEOTIDE SEQUENCE [LARGE SCALE GENOMIC DNA]</scope>
    <source>
        <strain evidence="2 4">IC026</strain>
    </source>
</reference>
<comment type="caution">
    <text evidence="1">The sequence shown here is derived from an EMBL/GenBank/DDBJ whole genome shotgun (WGS) entry which is preliminary data.</text>
</comment>
<gene>
    <name evidence="2" type="ORF">ESW18_15665</name>
    <name evidence="1" type="ORF">LV84_03250</name>
</gene>
<evidence type="ECO:0000313" key="4">
    <source>
        <dbReference type="Proteomes" id="UP000321927"/>
    </source>
</evidence>
<sequence>MEERKIVLELIHNVLNGELNSLNELYLRWPETLIDNEFYESIYNDIESVVEHSIVKNKEKGIKEKLFLESIDYRNLIIDYKILNLEINITLLINLRNEFRKRSSLSLEGLDKELFQYCTSIN</sequence>
<proteinExistence type="predicted"/>